<dbReference type="InterPro" id="IPR052340">
    <property type="entry name" value="RNase_Y/CdgJ"/>
</dbReference>
<feature type="domain" description="HDOD" evidence="3">
    <location>
        <begin position="143"/>
        <end position="324"/>
    </location>
</feature>
<dbReference type="Pfam" id="PF00072">
    <property type="entry name" value="Response_reg"/>
    <property type="match status" value="1"/>
</dbReference>
<organism evidence="4 5">
    <name type="scientific">Granulosicoccus antarcticus IMCC3135</name>
    <dbReference type="NCBI Taxonomy" id="1192854"/>
    <lineage>
        <taxon>Bacteria</taxon>
        <taxon>Pseudomonadati</taxon>
        <taxon>Pseudomonadota</taxon>
        <taxon>Gammaproteobacteria</taxon>
        <taxon>Chromatiales</taxon>
        <taxon>Granulosicoccaceae</taxon>
        <taxon>Granulosicoccus</taxon>
    </lineage>
</organism>
<dbReference type="AlphaFoldDB" id="A0A2Z2NRA4"/>
<sequence>MTKILLVDSDISACRELARTLGQMRADWSINSTSSGKQALDIIFNESGDAPVDVIVTEAQLEDMSGFQLLDLARSATVPPVRFTLTADAGFESALGNLRVNQRFLLKPFDSGSLATSIERSLRLRESMNNEALKRLMLSVTSIPALPIVYDKMVQELASQHSSLMRVGEIVESDTGLTLTVLKVVNSAFYGINKHVESVAQAVTLLGAHMIKNITLTTKVFSRFDGSQLSTTRLMQLNNEAIRIGALCNQFARYAKLPRGAVDHCQISGMMANVGQLVATTNAELNNDNGSSSTLSPEIIGANVLRGWHMSDAVVEAVALQFESPPRDLDVITPLMVLHSIRYLQTNLTDTTDEKQRQACEQYLGEFLSPDIMKTWIDAFNAIEQLTEAQRSNAA</sequence>
<proteinExistence type="predicted"/>
<evidence type="ECO:0000256" key="1">
    <source>
        <dbReference type="PROSITE-ProRule" id="PRU00169"/>
    </source>
</evidence>
<gene>
    <name evidence="4" type="ORF">IMCC3135_14700</name>
</gene>
<dbReference type="Gene3D" id="1.10.3210.10">
    <property type="entry name" value="Hypothetical protein af1432"/>
    <property type="match status" value="1"/>
</dbReference>
<dbReference type="KEGG" id="gai:IMCC3135_14700"/>
<dbReference type="SUPFAM" id="SSF52172">
    <property type="entry name" value="CheY-like"/>
    <property type="match status" value="1"/>
</dbReference>
<evidence type="ECO:0008006" key="6">
    <source>
        <dbReference type="Google" id="ProtNLM"/>
    </source>
</evidence>
<keyword evidence="5" id="KW-1185">Reference proteome</keyword>
<reference evidence="4 5" key="1">
    <citation type="submission" date="2016-12" db="EMBL/GenBank/DDBJ databases">
        <authorList>
            <person name="Song W.-J."/>
            <person name="Kurnit D.M."/>
        </authorList>
    </citation>
    <scope>NUCLEOTIDE SEQUENCE [LARGE SCALE GENOMIC DNA]</scope>
    <source>
        <strain evidence="4 5">IMCC3135</strain>
    </source>
</reference>
<dbReference type="InterPro" id="IPR011006">
    <property type="entry name" value="CheY-like_superfamily"/>
</dbReference>
<dbReference type="SMART" id="SM00448">
    <property type="entry name" value="REC"/>
    <property type="match status" value="1"/>
</dbReference>
<dbReference type="PROSITE" id="PS51833">
    <property type="entry name" value="HDOD"/>
    <property type="match status" value="1"/>
</dbReference>
<protein>
    <recommendedName>
        <fullName evidence="6">HDOD domain-containing protein</fullName>
    </recommendedName>
</protein>
<evidence type="ECO:0000313" key="5">
    <source>
        <dbReference type="Proteomes" id="UP000250079"/>
    </source>
</evidence>
<dbReference type="Gene3D" id="3.40.50.2300">
    <property type="match status" value="1"/>
</dbReference>
<dbReference type="Proteomes" id="UP000250079">
    <property type="component" value="Chromosome"/>
</dbReference>
<name>A0A2Z2NRA4_9GAMM</name>
<dbReference type="InterPro" id="IPR013976">
    <property type="entry name" value="HDOD"/>
</dbReference>
<dbReference type="RefSeq" id="WP_088918278.1">
    <property type="nucleotide sequence ID" value="NZ_CP018632.1"/>
</dbReference>
<dbReference type="EMBL" id="CP018632">
    <property type="protein sequence ID" value="ASJ73025.1"/>
    <property type="molecule type" value="Genomic_DNA"/>
</dbReference>
<dbReference type="SUPFAM" id="SSF109604">
    <property type="entry name" value="HD-domain/PDEase-like"/>
    <property type="match status" value="1"/>
</dbReference>
<dbReference type="PROSITE" id="PS50110">
    <property type="entry name" value="RESPONSE_REGULATORY"/>
    <property type="match status" value="1"/>
</dbReference>
<comment type="caution">
    <text evidence="1">Lacks conserved residue(s) required for the propagation of feature annotation.</text>
</comment>
<dbReference type="GO" id="GO:0000160">
    <property type="term" value="P:phosphorelay signal transduction system"/>
    <property type="evidence" value="ECO:0007669"/>
    <property type="project" value="InterPro"/>
</dbReference>
<evidence type="ECO:0000259" key="3">
    <source>
        <dbReference type="PROSITE" id="PS51833"/>
    </source>
</evidence>
<dbReference type="OrthoDB" id="9770715at2"/>
<evidence type="ECO:0000313" key="4">
    <source>
        <dbReference type="EMBL" id="ASJ73025.1"/>
    </source>
</evidence>
<accession>A0A2Z2NRA4</accession>
<dbReference type="InterPro" id="IPR001789">
    <property type="entry name" value="Sig_transdc_resp-reg_receiver"/>
</dbReference>
<feature type="domain" description="Response regulatory" evidence="2">
    <location>
        <begin position="3"/>
        <end position="122"/>
    </location>
</feature>
<evidence type="ECO:0000259" key="2">
    <source>
        <dbReference type="PROSITE" id="PS50110"/>
    </source>
</evidence>
<dbReference type="Pfam" id="PF08668">
    <property type="entry name" value="HDOD"/>
    <property type="match status" value="1"/>
</dbReference>
<dbReference type="PANTHER" id="PTHR33525:SF4">
    <property type="entry name" value="CYCLIC DI-GMP PHOSPHODIESTERASE CDGJ"/>
    <property type="match status" value="1"/>
</dbReference>
<dbReference type="PANTHER" id="PTHR33525">
    <property type="match status" value="1"/>
</dbReference>